<dbReference type="AlphaFoldDB" id="A0A916DWG4"/>
<keyword evidence="2" id="KW-1185">Reference proteome</keyword>
<protein>
    <submittedName>
        <fullName evidence="1">Uncharacterized protein</fullName>
    </submittedName>
</protein>
<dbReference type="Proteomes" id="UP001060919">
    <property type="component" value="Chromosome"/>
</dbReference>
<gene>
    <name evidence="1" type="ORF">AsAng_0054310</name>
</gene>
<sequence length="315" mass="36569">MLAEIFFIRKTKASVNTIYNRNKTCTTPSNPPNNALMRFLFFITCFCLSSYCFCQDTMKIDTLEYATITTEEYCAIFNDSLIKSLHSKACFFRSYNNDCYSFDELVTIALLNNTYSFNAELLKRKGIDLCGRANYFAPKNQIWTAYHDYLEGFWGWRDDDPNETSFFYKKGLICLKPVGKKAFLPFYRLTSQKKDLRHLHQPLQLIKSFVKDGGIQRDSLIRFCEENRPIKNLFTNLDRAISHIIIVDAQNNEIPSSELYFLENEINSFFSEEQKQFIKQLKAGQTFTISLIVVFTDLVSISTAETGPLIYQVVD</sequence>
<evidence type="ECO:0000313" key="2">
    <source>
        <dbReference type="Proteomes" id="UP001060919"/>
    </source>
</evidence>
<evidence type="ECO:0000313" key="1">
    <source>
        <dbReference type="EMBL" id="BDS14650.1"/>
    </source>
</evidence>
<dbReference type="EMBL" id="AP026867">
    <property type="protein sequence ID" value="BDS14650.1"/>
    <property type="molecule type" value="Genomic_DNA"/>
</dbReference>
<proteinExistence type="predicted"/>
<dbReference type="KEGG" id="aup:AsAng_0054310"/>
<reference evidence="1" key="1">
    <citation type="submission" date="2022-09" db="EMBL/GenBank/DDBJ databases">
        <title>Aureispira anguillicida sp. nov., isolated from Leptocephalus of Japanese eel Anguilla japonica.</title>
        <authorList>
            <person name="Yuasa K."/>
            <person name="Mekata T."/>
            <person name="Ikunari K."/>
        </authorList>
    </citation>
    <scope>NUCLEOTIDE SEQUENCE</scope>
    <source>
        <strain evidence="1">EL160426</strain>
    </source>
</reference>
<accession>A0A916DWG4</accession>
<organism evidence="1 2">
    <name type="scientific">Aureispira anguillae</name>
    <dbReference type="NCBI Taxonomy" id="2864201"/>
    <lineage>
        <taxon>Bacteria</taxon>
        <taxon>Pseudomonadati</taxon>
        <taxon>Bacteroidota</taxon>
        <taxon>Saprospiria</taxon>
        <taxon>Saprospirales</taxon>
        <taxon>Saprospiraceae</taxon>
        <taxon>Aureispira</taxon>
    </lineage>
</organism>
<name>A0A916DWG4_9BACT</name>